<dbReference type="InterPro" id="IPR000089">
    <property type="entry name" value="Biotin_lipoyl"/>
</dbReference>
<proteinExistence type="inferred from homology"/>
<comment type="caution">
    <text evidence="7">The sequence shown here is derived from an EMBL/GenBank/DDBJ whole genome shotgun (WGS) entry which is preliminary data.</text>
</comment>
<sequence length="401" mass="42808">MAEELIMPTLGLTMTEGTVDQWYKQVGDKVAKGEAVVSISSEKLTHDVESPINGVLLKISVEAGGEAACKAPIGYVGEAGEIVSDTNSSQPVAEVVSTPASTVAEKKEKAPVIPNENSNNRIFATPLARKIAKEKGYDLADIVGTGGNGRITRLDVNRFVPAAVKEITAAVSSGDGLTGMRKVIAQRMHQSLQQTAQLTIQRKADITDLLLFKKELKEKAGDSVKRQALSINTLIIKAAALALVDHPEMNAWYDGKELTVVDKVNIGVAVSVDDGLVVPVLNDVHYKSLTQIGNDFSDVTAKAVDGTLPSDLYTGSTFTITNLGNLGVEYFTPILNTPEIGILGIGSSNNKLTMTNDGELTEITELPLSLTFDHQVIDGTPAAEFLANIVYYLENPYALIV</sequence>
<feature type="domain" description="Peripheral subunit-binding (PSBD)" evidence="6">
    <location>
        <begin position="123"/>
        <end position="160"/>
    </location>
</feature>
<dbReference type="Gene3D" id="3.30.559.10">
    <property type="entry name" value="Chloramphenicol acetyltransferase-like domain"/>
    <property type="match status" value="1"/>
</dbReference>
<keyword evidence="4" id="KW-0808">Transferase</keyword>
<dbReference type="InterPro" id="IPR045257">
    <property type="entry name" value="E2/Pdx1"/>
</dbReference>
<dbReference type="Pfam" id="PF00364">
    <property type="entry name" value="Biotin_lipoyl"/>
    <property type="match status" value="1"/>
</dbReference>
<evidence type="ECO:0000259" key="6">
    <source>
        <dbReference type="PROSITE" id="PS51826"/>
    </source>
</evidence>
<dbReference type="EC" id="2.3.1.-" evidence="4"/>
<dbReference type="PANTHER" id="PTHR23151:SF90">
    <property type="entry name" value="DIHYDROLIPOYLLYSINE-RESIDUE ACETYLTRANSFERASE COMPONENT OF PYRUVATE DEHYDROGENASE COMPLEX, MITOCHONDRIAL-RELATED"/>
    <property type="match status" value="1"/>
</dbReference>
<dbReference type="Proteomes" id="UP000287857">
    <property type="component" value="Unassembled WGS sequence"/>
</dbReference>
<dbReference type="Gene3D" id="4.10.320.10">
    <property type="entry name" value="E3-binding domain"/>
    <property type="match status" value="1"/>
</dbReference>
<evidence type="ECO:0000259" key="5">
    <source>
        <dbReference type="PROSITE" id="PS50968"/>
    </source>
</evidence>
<dbReference type="InterPro" id="IPR004167">
    <property type="entry name" value="PSBD"/>
</dbReference>
<comment type="similarity">
    <text evidence="2 4">Belongs to the 2-oxoacid dehydrogenase family.</text>
</comment>
<dbReference type="AlphaFoldDB" id="A0A430A1I4"/>
<evidence type="ECO:0000256" key="4">
    <source>
        <dbReference type="RuleBase" id="RU003423"/>
    </source>
</evidence>
<gene>
    <name evidence="7" type="ORF">CBF37_02870</name>
</gene>
<reference evidence="7 8" key="1">
    <citation type="submission" date="2017-05" db="EMBL/GenBank/DDBJ databases">
        <title>Vagococcus spp. assemblies.</title>
        <authorList>
            <person name="Gulvik C.A."/>
        </authorList>
    </citation>
    <scope>NUCLEOTIDE SEQUENCE [LARGE SCALE GENOMIC DNA]</scope>
    <source>
        <strain evidence="7 8">SS1995</strain>
    </source>
</reference>
<feature type="domain" description="Lipoyl-binding" evidence="5">
    <location>
        <begin position="2"/>
        <end position="77"/>
    </location>
</feature>
<evidence type="ECO:0000256" key="3">
    <source>
        <dbReference type="ARBA" id="ARBA00022823"/>
    </source>
</evidence>
<keyword evidence="8" id="KW-1185">Reference proteome</keyword>
<dbReference type="InterPro" id="IPR001078">
    <property type="entry name" value="2-oxoacid_DH_actylTfrase"/>
</dbReference>
<dbReference type="SUPFAM" id="SSF51230">
    <property type="entry name" value="Single hybrid motif"/>
    <property type="match status" value="1"/>
</dbReference>
<dbReference type="PANTHER" id="PTHR23151">
    <property type="entry name" value="DIHYDROLIPOAMIDE ACETYL/SUCCINYL-TRANSFERASE-RELATED"/>
    <property type="match status" value="1"/>
</dbReference>
<comment type="cofactor">
    <cofactor evidence="1 4">
        <name>(R)-lipoate</name>
        <dbReference type="ChEBI" id="CHEBI:83088"/>
    </cofactor>
</comment>
<dbReference type="PROSITE" id="PS50968">
    <property type="entry name" value="BIOTINYL_LIPOYL"/>
    <property type="match status" value="1"/>
</dbReference>
<dbReference type="CDD" id="cd06849">
    <property type="entry name" value="lipoyl_domain"/>
    <property type="match status" value="1"/>
</dbReference>
<evidence type="ECO:0000256" key="1">
    <source>
        <dbReference type="ARBA" id="ARBA00001938"/>
    </source>
</evidence>
<dbReference type="InterPro" id="IPR023213">
    <property type="entry name" value="CAT-like_dom_sf"/>
</dbReference>
<dbReference type="SUPFAM" id="SSF52777">
    <property type="entry name" value="CoA-dependent acyltransferases"/>
    <property type="match status" value="1"/>
</dbReference>
<dbReference type="EMBL" id="NGJS01000002">
    <property type="protein sequence ID" value="RSU00256.1"/>
    <property type="molecule type" value="Genomic_DNA"/>
</dbReference>
<dbReference type="GO" id="GO:0045254">
    <property type="term" value="C:pyruvate dehydrogenase complex"/>
    <property type="evidence" value="ECO:0007669"/>
    <property type="project" value="InterPro"/>
</dbReference>
<dbReference type="Pfam" id="PF00198">
    <property type="entry name" value="2-oxoacid_dh"/>
    <property type="match status" value="1"/>
</dbReference>
<dbReference type="OrthoDB" id="9805770at2"/>
<dbReference type="SUPFAM" id="SSF47005">
    <property type="entry name" value="Peripheral subunit-binding domain of 2-oxo acid dehydrogenase complex"/>
    <property type="match status" value="1"/>
</dbReference>
<dbReference type="RefSeq" id="WP_125983208.1">
    <property type="nucleotide sequence ID" value="NZ_NGJS01000002.1"/>
</dbReference>
<dbReference type="GO" id="GO:0006086">
    <property type="term" value="P:pyruvate decarboxylation to acetyl-CoA"/>
    <property type="evidence" value="ECO:0007669"/>
    <property type="project" value="InterPro"/>
</dbReference>
<keyword evidence="4" id="KW-0012">Acyltransferase</keyword>
<protein>
    <recommendedName>
        <fullName evidence="4">Dihydrolipoamide acetyltransferase component of pyruvate dehydrogenase complex</fullName>
        <ecNumber evidence="4">2.3.1.-</ecNumber>
    </recommendedName>
</protein>
<accession>A0A430A1I4</accession>
<dbReference type="Gene3D" id="2.40.50.100">
    <property type="match status" value="1"/>
</dbReference>
<dbReference type="InterPro" id="IPR011053">
    <property type="entry name" value="Single_hybrid_motif"/>
</dbReference>
<evidence type="ECO:0000313" key="7">
    <source>
        <dbReference type="EMBL" id="RSU00256.1"/>
    </source>
</evidence>
<dbReference type="GO" id="GO:0016746">
    <property type="term" value="F:acyltransferase activity"/>
    <property type="evidence" value="ECO:0007669"/>
    <property type="project" value="UniProtKB-KW"/>
</dbReference>
<dbReference type="InterPro" id="IPR036625">
    <property type="entry name" value="E3-bd_dom_sf"/>
</dbReference>
<dbReference type="Pfam" id="PF02817">
    <property type="entry name" value="E3_binding"/>
    <property type="match status" value="1"/>
</dbReference>
<evidence type="ECO:0000256" key="2">
    <source>
        <dbReference type="ARBA" id="ARBA00007317"/>
    </source>
</evidence>
<keyword evidence="3 4" id="KW-0450">Lipoyl</keyword>
<organism evidence="7 8">
    <name type="scientific">Vagococcus vulneris</name>
    <dbReference type="NCBI Taxonomy" id="1977869"/>
    <lineage>
        <taxon>Bacteria</taxon>
        <taxon>Bacillati</taxon>
        <taxon>Bacillota</taxon>
        <taxon>Bacilli</taxon>
        <taxon>Lactobacillales</taxon>
        <taxon>Enterococcaceae</taxon>
        <taxon>Vagococcus</taxon>
    </lineage>
</organism>
<evidence type="ECO:0000313" key="8">
    <source>
        <dbReference type="Proteomes" id="UP000287857"/>
    </source>
</evidence>
<name>A0A430A1I4_9ENTE</name>
<dbReference type="PROSITE" id="PS51826">
    <property type="entry name" value="PSBD"/>
    <property type="match status" value="1"/>
</dbReference>